<protein>
    <submittedName>
        <fullName evidence="1">Uncharacterized protein</fullName>
    </submittedName>
</protein>
<evidence type="ECO:0000313" key="2">
    <source>
        <dbReference type="Proteomes" id="UP000499080"/>
    </source>
</evidence>
<evidence type="ECO:0000313" key="1">
    <source>
        <dbReference type="EMBL" id="GBL96225.1"/>
    </source>
</evidence>
<keyword evidence="2" id="KW-1185">Reference proteome</keyword>
<proteinExistence type="predicted"/>
<gene>
    <name evidence="1" type="ORF">AVEN_118765_1</name>
</gene>
<dbReference type="AlphaFoldDB" id="A0A4Y2BXM4"/>
<sequence>MKPSLKMCLNIQRADEIIMKLFERYAPSPSKRNASVLEEVTFSLHSRHFKTDQESSISSEGGFRIVICKWLIQMGSEMLRLIQNSEAVCWEMAIVLFFTYK</sequence>
<dbReference type="EMBL" id="BGPR01000118">
    <property type="protein sequence ID" value="GBL96225.1"/>
    <property type="molecule type" value="Genomic_DNA"/>
</dbReference>
<reference evidence="1 2" key="1">
    <citation type="journal article" date="2019" name="Sci. Rep.">
        <title>Orb-weaving spider Araneus ventricosus genome elucidates the spidroin gene catalogue.</title>
        <authorList>
            <person name="Kono N."/>
            <person name="Nakamura H."/>
            <person name="Ohtoshi R."/>
            <person name="Moran D.A.P."/>
            <person name="Shinohara A."/>
            <person name="Yoshida Y."/>
            <person name="Fujiwara M."/>
            <person name="Mori M."/>
            <person name="Tomita M."/>
            <person name="Arakawa K."/>
        </authorList>
    </citation>
    <scope>NUCLEOTIDE SEQUENCE [LARGE SCALE GENOMIC DNA]</scope>
</reference>
<name>A0A4Y2BXM4_ARAVE</name>
<accession>A0A4Y2BXM4</accession>
<comment type="caution">
    <text evidence="1">The sequence shown here is derived from an EMBL/GenBank/DDBJ whole genome shotgun (WGS) entry which is preliminary data.</text>
</comment>
<dbReference type="Proteomes" id="UP000499080">
    <property type="component" value="Unassembled WGS sequence"/>
</dbReference>
<organism evidence="1 2">
    <name type="scientific">Araneus ventricosus</name>
    <name type="common">Orbweaver spider</name>
    <name type="synonym">Epeira ventricosa</name>
    <dbReference type="NCBI Taxonomy" id="182803"/>
    <lineage>
        <taxon>Eukaryota</taxon>
        <taxon>Metazoa</taxon>
        <taxon>Ecdysozoa</taxon>
        <taxon>Arthropoda</taxon>
        <taxon>Chelicerata</taxon>
        <taxon>Arachnida</taxon>
        <taxon>Araneae</taxon>
        <taxon>Araneomorphae</taxon>
        <taxon>Entelegynae</taxon>
        <taxon>Araneoidea</taxon>
        <taxon>Araneidae</taxon>
        <taxon>Araneus</taxon>
    </lineage>
</organism>